<dbReference type="AlphaFoldDB" id="A0A396AEH3"/>
<accession>A0A396AEH3</accession>
<evidence type="ECO:0000256" key="2">
    <source>
        <dbReference type="SAM" id="SignalP"/>
    </source>
</evidence>
<keyword evidence="1" id="KW-0472">Membrane</keyword>
<sequence length="267" mass="28649">MKIKNMAAVLLLIWTCGFSSVVSAAEIQTVQLTEENQLVYTKDKTELAGAFDGMAPGDSRTVVIKIENQNSHKASFFISQKTTDALEEAGKASGGAYEFQVEIGNDTGRISLLDADAGGYAENVASAEGLAEITELNEYRYMTALDPGESADVYVTLTLDGEGMDSADGIDYSHTAGAMEFEFRAYYADDRKPVVVTNYVTERGEDNVVTKIVKKVIPKTVAEQLVPLANGVRTGDTLTVTVSAGVLVAGIVIVSIAVKKRKVERKS</sequence>
<feature type="signal peptide" evidence="2">
    <location>
        <begin position="1"/>
        <end position="24"/>
    </location>
</feature>
<protein>
    <submittedName>
        <fullName evidence="3">Uncharacterized protein</fullName>
    </submittedName>
</protein>
<evidence type="ECO:0000256" key="1">
    <source>
        <dbReference type="SAM" id="Phobius"/>
    </source>
</evidence>
<keyword evidence="2" id="KW-0732">Signal</keyword>
<dbReference type="RefSeq" id="WP_118093217.1">
    <property type="nucleotide sequence ID" value="NZ_QSIQ01000017.1"/>
</dbReference>
<reference evidence="3 4" key="1">
    <citation type="submission" date="2018-08" db="EMBL/GenBank/DDBJ databases">
        <title>A genome reference for cultivated species of the human gut microbiota.</title>
        <authorList>
            <person name="Zou Y."/>
            <person name="Xue W."/>
            <person name="Luo G."/>
        </authorList>
    </citation>
    <scope>NUCLEOTIDE SEQUENCE [LARGE SCALE GENOMIC DNA]</scope>
    <source>
        <strain evidence="3 4">AM32-8LB</strain>
    </source>
</reference>
<organism evidence="3 4">
    <name type="scientific">Roseburia inulinivorans</name>
    <dbReference type="NCBI Taxonomy" id="360807"/>
    <lineage>
        <taxon>Bacteria</taxon>
        <taxon>Bacillati</taxon>
        <taxon>Bacillota</taxon>
        <taxon>Clostridia</taxon>
        <taxon>Lachnospirales</taxon>
        <taxon>Lachnospiraceae</taxon>
        <taxon>Roseburia</taxon>
    </lineage>
</organism>
<evidence type="ECO:0000313" key="4">
    <source>
        <dbReference type="Proteomes" id="UP000266391"/>
    </source>
</evidence>
<keyword evidence="1" id="KW-0812">Transmembrane</keyword>
<feature type="transmembrane region" description="Helical" evidence="1">
    <location>
        <begin position="238"/>
        <end position="258"/>
    </location>
</feature>
<dbReference type="Proteomes" id="UP000266391">
    <property type="component" value="Unassembled WGS sequence"/>
</dbReference>
<gene>
    <name evidence="3" type="ORF">DW813_11210</name>
</gene>
<evidence type="ECO:0000313" key="3">
    <source>
        <dbReference type="EMBL" id="RHD02076.1"/>
    </source>
</evidence>
<name>A0A396AEH3_9FIRM</name>
<keyword evidence="1" id="KW-1133">Transmembrane helix</keyword>
<feature type="chain" id="PRO_5017190346" evidence="2">
    <location>
        <begin position="25"/>
        <end position="267"/>
    </location>
</feature>
<proteinExistence type="predicted"/>
<dbReference type="EMBL" id="QSIQ01000017">
    <property type="protein sequence ID" value="RHD02076.1"/>
    <property type="molecule type" value="Genomic_DNA"/>
</dbReference>
<comment type="caution">
    <text evidence="3">The sequence shown here is derived from an EMBL/GenBank/DDBJ whole genome shotgun (WGS) entry which is preliminary data.</text>
</comment>